<reference evidence="2" key="1">
    <citation type="journal article" date="2023" name="Front. Mar. Sci.">
        <title>A new Merluccius polli reference genome to investigate the effects of global change in West African waters.</title>
        <authorList>
            <person name="Mateo J.L."/>
            <person name="Blanco-Fernandez C."/>
            <person name="Garcia-Vazquez E."/>
            <person name="Machado-Schiaffino G."/>
        </authorList>
    </citation>
    <scope>NUCLEOTIDE SEQUENCE</scope>
    <source>
        <strain evidence="2">C29</strain>
        <tissue evidence="2">Fin</tissue>
    </source>
</reference>
<proteinExistence type="predicted"/>
<dbReference type="EMBL" id="JAOPHQ010002329">
    <property type="protein sequence ID" value="KAK0147232.1"/>
    <property type="molecule type" value="Genomic_DNA"/>
</dbReference>
<dbReference type="Proteomes" id="UP001174136">
    <property type="component" value="Unassembled WGS sequence"/>
</dbReference>
<organism evidence="2 3">
    <name type="scientific">Merluccius polli</name>
    <name type="common">Benguela hake</name>
    <name type="synonym">Merluccius cadenati</name>
    <dbReference type="NCBI Taxonomy" id="89951"/>
    <lineage>
        <taxon>Eukaryota</taxon>
        <taxon>Metazoa</taxon>
        <taxon>Chordata</taxon>
        <taxon>Craniata</taxon>
        <taxon>Vertebrata</taxon>
        <taxon>Euteleostomi</taxon>
        <taxon>Actinopterygii</taxon>
        <taxon>Neopterygii</taxon>
        <taxon>Teleostei</taxon>
        <taxon>Neoteleostei</taxon>
        <taxon>Acanthomorphata</taxon>
        <taxon>Zeiogadaria</taxon>
        <taxon>Gadariae</taxon>
        <taxon>Gadiformes</taxon>
        <taxon>Gadoidei</taxon>
        <taxon>Merlucciidae</taxon>
        <taxon>Merluccius</taxon>
    </lineage>
</organism>
<gene>
    <name evidence="2" type="ORF">N1851_013347</name>
</gene>
<feature type="region of interest" description="Disordered" evidence="1">
    <location>
        <begin position="51"/>
        <end position="96"/>
    </location>
</feature>
<sequence>MTRSIPSCPATKGDGSDEEINYLLHRGSVKKEEEVKPQTINVLLHRVSVKKEEVKPQTSPLRHHSTPPAVAQARQENKYEDGHNSSRQSARRSHHASRISCYLNLQVAVVTHSDSDDWKVSLSDAR</sequence>
<comment type="caution">
    <text evidence="2">The sequence shown here is derived from an EMBL/GenBank/DDBJ whole genome shotgun (WGS) entry which is preliminary data.</text>
</comment>
<name>A0AA47P5C1_MERPO</name>
<evidence type="ECO:0000256" key="1">
    <source>
        <dbReference type="SAM" id="MobiDB-lite"/>
    </source>
</evidence>
<dbReference type="AlphaFoldDB" id="A0AA47P5C1"/>
<keyword evidence="3" id="KW-1185">Reference proteome</keyword>
<evidence type="ECO:0000313" key="3">
    <source>
        <dbReference type="Proteomes" id="UP001174136"/>
    </source>
</evidence>
<protein>
    <submittedName>
        <fullName evidence="2">Uncharacterized protein</fullName>
    </submittedName>
</protein>
<evidence type="ECO:0000313" key="2">
    <source>
        <dbReference type="EMBL" id="KAK0147232.1"/>
    </source>
</evidence>
<accession>A0AA47P5C1</accession>
<feature type="compositionally biased region" description="Basic and acidic residues" evidence="1">
    <location>
        <begin position="75"/>
        <end position="84"/>
    </location>
</feature>